<feature type="domain" description="DNA-directed RNA polymerase RBP11-like dimerisation" evidence="4">
    <location>
        <begin position="33"/>
        <end position="108"/>
    </location>
</feature>
<accession>A0ABP1E354</accession>
<dbReference type="PANTHER" id="PTHR13946:SF16">
    <property type="entry name" value="DNA-DIRECTED RNA POLYMERASE II SUBUNIT RPB11"/>
    <property type="match status" value="1"/>
</dbReference>
<dbReference type="Pfam" id="PF13656">
    <property type="entry name" value="RNA_pol_L_2"/>
    <property type="match status" value="1"/>
</dbReference>
<protein>
    <recommendedName>
        <fullName evidence="4">DNA-directed RNA polymerase RBP11-like dimerisation domain-containing protein</fullName>
    </recommendedName>
</protein>
<gene>
    <name evidence="5" type="ORF">GFSPODELE1_LOCUS9486</name>
</gene>
<evidence type="ECO:0000313" key="5">
    <source>
        <dbReference type="EMBL" id="CAL1713798.1"/>
    </source>
</evidence>
<evidence type="ECO:0000256" key="2">
    <source>
        <dbReference type="ARBA" id="ARBA00023163"/>
    </source>
</evidence>
<dbReference type="InterPro" id="IPR036603">
    <property type="entry name" value="RBP11-like"/>
</dbReference>
<dbReference type="SUPFAM" id="SSF55257">
    <property type="entry name" value="RBP11-like subunits of RNA polymerase"/>
    <property type="match status" value="1"/>
</dbReference>
<dbReference type="Proteomes" id="UP001497453">
    <property type="component" value="Chromosome 7"/>
</dbReference>
<evidence type="ECO:0000256" key="3">
    <source>
        <dbReference type="ARBA" id="ARBA00025751"/>
    </source>
</evidence>
<dbReference type="PANTHER" id="PTHR13946">
    <property type="entry name" value="DNA-DIRECTED RNA POLYMERASE I,II,III"/>
    <property type="match status" value="1"/>
</dbReference>
<dbReference type="EMBL" id="OZ037950">
    <property type="protein sequence ID" value="CAL1713798.1"/>
    <property type="molecule type" value="Genomic_DNA"/>
</dbReference>
<comment type="similarity">
    <text evidence="3">Belongs to the archaeal Rpo11/eukaryotic RPB11/RPC19 RNA polymerase subunit family.</text>
</comment>
<reference evidence="6" key="1">
    <citation type="submission" date="2024-04" db="EMBL/GenBank/DDBJ databases">
        <authorList>
            <person name="Shaw F."/>
            <person name="Minotto A."/>
        </authorList>
    </citation>
    <scope>NUCLEOTIDE SEQUENCE [LARGE SCALE GENOMIC DNA]</scope>
</reference>
<name>A0ABP1E354_9APHY</name>
<evidence type="ECO:0000313" key="6">
    <source>
        <dbReference type="Proteomes" id="UP001497453"/>
    </source>
</evidence>
<keyword evidence="1" id="KW-0240">DNA-directed RNA polymerase</keyword>
<keyword evidence="2" id="KW-0804">Transcription</keyword>
<evidence type="ECO:0000256" key="1">
    <source>
        <dbReference type="ARBA" id="ARBA00022478"/>
    </source>
</evidence>
<evidence type="ECO:0000259" key="4">
    <source>
        <dbReference type="Pfam" id="PF13656"/>
    </source>
</evidence>
<organism evidence="5 6">
    <name type="scientific">Somion occarium</name>
    <dbReference type="NCBI Taxonomy" id="3059160"/>
    <lineage>
        <taxon>Eukaryota</taxon>
        <taxon>Fungi</taxon>
        <taxon>Dikarya</taxon>
        <taxon>Basidiomycota</taxon>
        <taxon>Agaricomycotina</taxon>
        <taxon>Agaricomycetes</taxon>
        <taxon>Polyporales</taxon>
        <taxon>Cerrenaceae</taxon>
        <taxon>Somion</taxon>
    </lineage>
</organism>
<dbReference type="Gene3D" id="3.30.1360.10">
    <property type="entry name" value="RNA polymerase, RBP11-like subunit"/>
    <property type="match status" value="1"/>
</dbReference>
<dbReference type="InterPro" id="IPR009025">
    <property type="entry name" value="RBP11-like_dimer"/>
</dbReference>
<keyword evidence="6" id="KW-1185">Reference proteome</keyword>
<sequence length="149" mass="16611">MNAPNCYEFYVLEEGERPVEVEVTGNTKIPNSVTIKIVKQDHTLDNQQCSCNQLLTMLQVFFAGYKVPHLLHPYFLIKIQIDSTIARTSTEVPEQACPDLIGKIASLEATFEEQFQMRSIGGAVSSIDDPYGTGAATSLFPEGRDYLDF</sequence>
<proteinExistence type="inferred from homology"/>